<dbReference type="PANTHER" id="PTHR43540">
    <property type="entry name" value="PEROXYUREIDOACRYLATE/UREIDOACRYLATE AMIDOHYDROLASE-RELATED"/>
    <property type="match status" value="1"/>
</dbReference>
<dbReference type="CDD" id="cd00431">
    <property type="entry name" value="cysteine_hydrolases"/>
    <property type="match status" value="1"/>
</dbReference>
<feature type="domain" description="Isochorismatase-like" evidence="2">
    <location>
        <begin position="22"/>
        <end position="205"/>
    </location>
</feature>
<sequence>MSGKIAAVSAGHDYTSPDLARSALVLIDVQNDFVSGPSQVDGTAERVPAMARLLAAFRAAHRPIVHIVRLYVPGGSDADPPRRAAIESGKQIAAPHTDGAAVPGELLAHPLDYDSLLAGGVQHVAAVEVVMFKPRWSAFYRTALEEHLHDLAVNTVVVAGCNLPNCPRATLFDASERDFRAALVTDATSQVTPERLADLALIGVETLTTADVEQFFEAAATSQERQ</sequence>
<dbReference type="InterPro" id="IPR050272">
    <property type="entry name" value="Isochorismatase-like_hydrls"/>
</dbReference>
<reference evidence="3 4" key="1">
    <citation type="submission" date="2019-01" db="EMBL/GenBank/DDBJ databases">
        <title>High-quality-draft genome sequences of five non-tuberculosis mycobacteriaceae isolated from a nosocomial environment.</title>
        <authorList>
            <person name="Tiago I."/>
            <person name="Alarico S."/>
            <person name="Pereira S.G."/>
            <person name="Coelho C."/>
            <person name="Maranha A."/>
            <person name="Empadinhas N."/>
        </authorList>
    </citation>
    <scope>NUCLEOTIDE SEQUENCE [LARGE SCALE GENOMIC DNA]</scope>
    <source>
        <strain evidence="3 4">24AIII</strain>
    </source>
</reference>
<evidence type="ECO:0000313" key="3">
    <source>
        <dbReference type="EMBL" id="TDK84570.1"/>
    </source>
</evidence>
<dbReference type="InterPro" id="IPR036380">
    <property type="entry name" value="Isochorismatase-like_sf"/>
</dbReference>
<comment type="caution">
    <text evidence="3">The sequence shown here is derived from an EMBL/GenBank/DDBJ whole genome shotgun (WGS) entry which is preliminary data.</text>
</comment>
<protein>
    <submittedName>
        <fullName evidence="3">Cysteine hydrolase</fullName>
    </submittedName>
</protein>
<accession>A0A4R5W7Q3</accession>
<evidence type="ECO:0000313" key="4">
    <source>
        <dbReference type="Proteomes" id="UP000294929"/>
    </source>
</evidence>
<gene>
    <name evidence="3" type="ORF">EUA03_26020</name>
</gene>
<organism evidence="3 4">
    <name type="scientific">Mycolicibacterium mucogenicum</name>
    <name type="common">Mycobacterium mucogenicum</name>
    <dbReference type="NCBI Taxonomy" id="56689"/>
    <lineage>
        <taxon>Bacteria</taxon>
        <taxon>Bacillati</taxon>
        <taxon>Actinomycetota</taxon>
        <taxon>Actinomycetes</taxon>
        <taxon>Mycobacteriales</taxon>
        <taxon>Mycobacteriaceae</taxon>
        <taxon>Mycolicibacterium</taxon>
    </lineage>
</organism>
<dbReference type="AlphaFoldDB" id="A0A4R5W7Q3"/>
<dbReference type="GO" id="GO:0016787">
    <property type="term" value="F:hydrolase activity"/>
    <property type="evidence" value="ECO:0007669"/>
    <property type="project" value="UniProtKB-KW"/>
</dbReference>
<proteinExistence type="predicted"/>
<dbReference type="EMBL" id="SDLO01000038">
    <property type="protein sequence ID" value="TDK84570.1"/>
    <property type="molecule type" value="Genomic_DNA"/>
</dbReference>
<dbReference type="Gene3D" id="3.40.50.850">
    <property type="entry name" value="Isochorismatase-like"/>
    <property type="match status" value="1"/>
</dbReference>
<name>A0A4R5W7Q3_MYCMU</name>
<dbReference type="Pfam" id="PF00857">
    <property type="entry name" value="Isochorismatase"/>
    <property type="match status" value="1"/>
</dbReference>
<evidence type="ECO:0000259" key="2">
    <source>
        <dbReference type="Pfam" id="PF00857"/>
    </source>
</evidence>
<dbReference type="SUPFAM" id="SSF52499">
    <property type="entry name" value="Isochorismatase-like hydrolases"/>
    <property type="match status" value="1"/>
</dbReference>
<dbReference type="OrthoDB" id="3174612at2"/>
<keyword evidence="1 3" id="KW-0378">Hydrolase</keyword>
<dbReference type="InterPro" id="IPR000868">
    <property type="entry name" value="Isochorismatase-like_dom"/>
</dbReference>
<dbReference type="Proteomes" id="UP000294929">
    <property type="component" value="Unassembled WGS sequence"/>
</dbReference>
<evidence type="ECO:0000256" key="1">
    <source>
        <dbReference type="ARBA" id="ARBA00022801"/>
    </source>
</evidence>